<evidence type="ECO:0000256" key="1">
    <source>
        <dbReference type="SAM" id="MobiDB-lite"/>
    </source>
</evidence>
<evidence type="ECO:0000313" key="3">
    <source>
        <dbReference type="Proteomes" id="UP001314229"/>
    </source>
</evidence>
<reference evidence="2 3" key="1">
    <citation type="submission" date="2024-01" db="EMBL/GenBank/DDBJ databases">
        <authorList>
            <person name="Alioto T."/>
            <person name="Alioto T."/>
            <person name="Gomez Garrido J."/>
        </authorList>
    </citation>
    <scope>NUCLEOTIDE SEQUENCE [LARGE SCALE GENOMIC DNA]</scope>
</reference>
<feature type="non-terminal residue" evidence="2">
    <location>
        <position position="135"/>
    </location>
</feature>
<accession>A0AAV1QMY5</accession>
<dbReference type="Proteomes" id="UP001314229">
    <property type="component" value="Unassembled WGS sequence"/>
</dbReference>
<feature type="region of interest" description="Disordered" evidence="1">
    <location>
        <begin position="78"/>
        <end position="135"/>
    </location>
</feature>
<protein>
    <submittedName>
        <fullName evidence="2">Uncharacterized protein</fullName>
    </submittedName>
</protein>
<name>A0AAV1QMY5_SCOSC</name>
<gene>
    <name evidence="2" type="ORF">FSCOSCO3_A014780</name>
</gene>
<proteinExistence type="predicted"/>
<keyword evidence="3" id="KW-1185">Reference proteome</keyword>
<feature type="region of interest" description="Disordered" evidence="1">
    <location>
        <begin position="30"/>
        <end position="63"/>
    </location>
</feature>
<sequence>MPAIGMEQGTENRECNDINILPDEWSQVTRDKRNRMKKRKVLSPTTSPHVSTPEYTPPGNRYSPLLEDDELMEDATLQSGATPAISPSGVLATPHNQEVQDERNGDKGPSFHNLFSLSPFETPSALQIERENEDQ</sequence>
<comment type="caution">
    <text evidence="2">The sequence shown here is derived from an EMBL/GenBank/DDBJ whole genome shotgun (WGS) entry which is preliminary data.</text>
</comment>
<evidence type="ECO:0000313" key="2">
    <source>
        <dbReference type="EMBL" id="CAK6984437.1"/>
    </source>
</evidence>
<feature type="compositionally biased region" description="Basic residues" evidence="1">
    <location>
        <begin position="32"/>
        <end position="41"/>
    </location>
</feature>
<dbReference type="EMBL" id="CAWUFR010001838">
    <property type="protein sequence ID" value="CAK6984437.1"/>
    <property type="molecule type" value="Genomic_DNA"/>
</dbReference>
<feature type="compositionally biased region" description="Polar residues" evidence="1">
    <location>
        <begin position="43"/>
        <end position="54"/>
    </location>
</feature>
<feature type="compositionally biased region" description="Polar residues" evidence="1">
    <location>
        <begin position="113"/>
        <end position="125"/>
    </location>
</feature>
<dbReference type="AlphaFoldDB" id="A0AAV1QMY5"/>
<organism evidence="2 3">
    <name type="scientific">Scomber scombrus</name>
    <name type="common">Atlantic mackerel</name>
    <name type="synonym">Scomber vernalis</name>
    <dbReference type="NCBI Taxonomy" id="13677"/>
    <lineage>
        <taxon>Eukaryota</taxon>
        <taxon>Metazoa</taxon>
        <taxon>Chordata</taxon>
        <taxon>Craniata</taxon>
        <taxon>Vertebrata</taxon>
        <taxon>Euteleostomi</taxon>
        <taxon>Actinopterygii</taxon>
        <taxon>Neopterygii</taxon>
        <taxon>Teleostei</taxon>
        <taxon>Neoteleostei</taxon>
        <taxon>Acanthomorphata</taxon>
        <taxon>Pelagiaria</taxon>
        <taxon>Scombriformes</taxon>
        <taxon>Scombridae</taxon>
        <taxon>Scomber</taxon>
    </lineage>
</organism>